<organism evidence="15 16">
    <name type="scientific">Tenebrio molitor</name>
    <name type="common">Yellow mealworm beetle</name>
    <dbReference type="NCBI Taxonomy" id="7067"/>
    <lineage>
        <taxon>Eukaryota</taxon>
        <taxon>Metazoa</taxon>
        <taxon>Ecdysozoa</taxon>
        <taxon>Arthropoda</taxon>
        <taxon>Hexapoda</taxon>
        <taxon>Insecta</taxon>
        <taxon>Pterygota</taxon>
        <taxon>Neoptera</taxon>
        <taxon>Endopterygota</taxon>
        <taxon>Coleoptera</taxon>
        <taxon>Polyphaga</taxon>
        <taxon>Cucujiformia</taxon>
        <taxon>Tenebrionidae</taxon>
        <taxon>Tenebrio</taxon>
    </lineage>
</organism>
<evidence type="ECO:0000313" key="16">
    <source>
        <dbReference type="Proteomes" id="UP000719412"/>
    </source>
</evidence>
<evidence type="ECO:0000259" key="11">
    <source>
        <dbReference type="Pfam" id="PF15911"/>
    </source>
</evidence>
<keyword evidence="2" id="KW-0963">Cytoplasm</keyword>
<feature type="region of interest" description="Disordered" evidence="10">
    <location>
        <begin position="1083"/>
        <end position="1102"/>
    </location>
</feature>
<dbReference type="PANTHER" id="PTHR14920:SF0">
    <property type="entry name" value="WD REPEAT DOMAIN 19"/>
    <property type="match status" value="1"/>
</dbReference>
<dbReference type="SUPFAM" id="SSF50978">
    <property type="entry name" value="WD40 repeat-like"/>
    <property type="match status" value="1"/>
</dbReference>
<sequence length="1533" mass="174249">MGGQNTVSVIVGKRTLYLYNLLDPDNPIELAFQTHYGSIVTYKWFGDGYILLGFTAGYFIAISTHIKEVGQELFQVRNHKNALTDITICEKIGKAASCGDNKYYQQTRKYKNQTSFSPSVKIHDLSNLQETSSVLTLSQEAGLERISWSVDGQLFSVCTRGGSLNVYVSQVPLLTSVCAPRIAILSSLTEISLYNYSSDKVKHKPIPISLETEPSFLAVGQYHIAAGMNNRAWFYDLTRPQPGVDDAPLMLKDRQYLGGVSSIRLNAEYASVLFEGKLQLHMIEQPEVCHEDRETKMFPDSNSPNLFITCHALTTDFLIYGTDMGNIVYFHVEEWAVSCEYTHAVGIVNIFADPAGTRVVFVDIKGQGYVYNAVISEAVPVPNLPNKVLGVTWDSNINDRNIFIVFDQHDIFTYVYVKYSIDGRYKFVGSSVQKVGQTSLVSKQIPLLMYSGEVMSATSGGQLTQLMLNTHDSLQVGLGERDQTIMEANFNKQIALHRFAAAWTTCESLKSEELWRKLATEAMKHLEIDLAIRIYKMLEDVSMVWSLESLAGVEDYKLLCGYVSMFLNDFDLAQRWFLGSSYPVAALEMRRDLLQWDQALQLAKKMAPEQIALISREYAQQLEFTGNYSEAHIHYEKGLQEDLSREHTFICKAGIARTALHCNNHRHGISIALELDNKQLIKECAEILEKNKQLAEAAYLFEKCQNYDRAAMAYIKLRNWHKIGELLPKITSNKIHLQYAIAKEHEGKYEEAVRAYYTAKDFDSVIRLQLEHLNNPEIAVELVQETKSTEGAKLVAKFFQKLNDYTSAIKFLVLSKCNDEAFDLARKHGKMQLYGEILLNTLSADELRPQDFNSVAMHFENERNSILAGIYWFHAKEYSKAMKHLLKAAKSNSKENEAITAAIDVVASSKDEALSAQLIEFLLGESDGLPKDPKYLFRLYMARKQYREASKSALIIANEEQINGNYRNAHDVLFAMYQDLKQNGIKIPSEMQTNLMLLHSYILVRLHVRRGDHLKGARMLIRVANNISKFPSHIVPILTSTVIECHRAGLKHAAFKYATMLMKPEYRRNVDVKYAKKIEAVVRKPPKSGKDGEPAGDPAEPSSPCPYCENLLPETEVNCNSCKNNIPFCIVTGRHIVTSDLTACPECDFPAVRTHFIEILDNEDSCPMCSEKLDSRRLPKIDDPKPKLDWFHFSNWSTPEDFSFENRRKRSFLSEGWCRRERVSFCVNCRVVGLRTLFWQKTFMANFRDVMSDKIRNRNPVSNNLFSDSPDGSRCIPHNSELAVSYNSMINASEDLEISEGSLPGVGNGRRDASRRASPIDYTVGIRTWQVRGPRNRRTLAPGVIGNLCKLISLIKGIPKLSESRRKLRPTSRERSEDETKSGDGERRGCGVGTKDYILEWYNLTPCWRSVLTLYSGVCRQRVGDDSDIFTPLRKKSHFRLYELRRGRAPLRLRRAPALKSLQEVVRPVPTNLCGFNFTSRRNLRIPTVNVPHRSTNYFFHSFDSYQDNMIIADQKLDCETKALVQFDTKNQI</sequence>
<feature type="compositionally biased region" description="Basic and acidic residues" evidence="10">
    <location>
        <begin position="1371"/>
        <end position="1387"/>
    </location>
</feature>
<dbReference type="Pfam" id="PF15911">
    <property type="entry name" value="Beta-prop_WDR19_2nd"/>
    <property type="match status" value="1"/>
</dbReference>
<keyword evidence="5" id="KW-0970">Cilium biogenesis/degradation</keyword>
<feature type="domain" description="WDR19 first beta-propeller" evidence="13">
    <location>
        <begin position="4"/>
        <end position="162"/>
    </location>
</feature>
<keyword evidence="8" id="KW-0206">Cytoskeleton</keyword>
<evidence type="ECO:0000256" key="3">
    <source>
        <dbReference type="ARBA" id="ARBA00022574"/>
    </source>
</evidence>
<evidence type="ECO:0000259" key="13">
    <source>
        <dbReference type="Pfam" id="PF23389"/>
    </source>
</evidence>
<dbReference type="InterPro" id="IPR036322">
    <property type="entry name" value="WD40_repeat_dom_sf"/>
</dbReference>
<dbReference type="EMBL" id="JABDTM020028047">
    <property type="protein sequence ID" value="KAH0809574.1"/>
    <property type="molecule type" value="Genomic_DNA"/>
</dbReference>
<dbReference type="InterPro" id="IPR056168">
    <property type="entry name" value="TPR_IF140/IFT172/WDR19"/>
</dbReference>
<dbReference type="InterPro" id="IPR057855">
    <property type="entry name" value="Beta-prop_WDR19_1st"/>
</dbReference>
<evidence type="ECO:0000313" key="15">
    <source>
        <dbReference type="EMBL" id="KAH0809574.1"/>
    </source>
</evidence>
<evidence type="ECO:0000256" key="2">
    <source>
        <dbReference type="ARBA" id="ARBA00022490"/>
    </source>
</evidence>
<dbReference type="InterPro" id="IPR039468">
    <property type="entry name" value="WDR19_WD40_rpt"/>
</dbReference>
<dbReference type="InterPro" id="IPR056170">
    <property type="entry name" value="Znf_IFT121-like"/>
</dbReference>
<reference evidence="15" key="2">
    <citation type="submission" date="2021-08" db="EMBL/GenBank/DDBJ databases">
        <authorList>
            <person name="Eriksson T."/>
        </authorList>
    </citation>
    <scope>NUCLEOTIDE SEQUENCE</scope>
    <source>
        <strain evidence="15">Stoneville</strain>
        <tissue evidence="15">Whole head</tissue>
    </source>
</reference>
<feature type="compositionally biased region" description="Basic and acidic residues" evidence="10">
    <location>
        <begin position="1083"/>
        <end position="1093"/>
    </location>
</feature>
<dbReference type="Pfam" id="PF23145">
    <property type="entry name" value="Zf_2nd_IFT121"/>
    <property type="match status" value="1"/>
</dbReference>
<feature type="domain" description="IFT121-like zinc finger" evidence="12">
    <location>
        <begin position="1127"/>
        <end position="1173"/>
    </location>
</feature>
<dbReference type="Proteomes" id="UP000719412">
    <property type="component" value="Unassembled WGS sequence"/>
</dbReference>
<evidence type="ECO:0000259" key="12">
    <source>
        <dbReference type="Pfam" id="PF23145"/>
    </source>
</evidence>
<proteinExistence type="predicted"/>
<evidence type="ECO:0008006" key="17">
    <source>
        <dbReference type="Google" id="ProtNLM"/>
    </source>
</evidence>
<keyword evidence="9" id="KW-0966">Cell projection</keyword>
<keyword evidence="7" id="KW-0969">Cilium</keyword>
<dbReference type="GO" id="GO:0008104">
    <property type="term" value="P:intracellular protein localization"/>
    <property type="evidence" value="ECO:0007669"/>
    <property type="project" value="UniProtKB-ARBA"/>
</dbReference>
<dbReference type="Pfam" id="PF23389">
    <property type="entry name" value="Beta-prop_WDR19_1st"/>
    <property type="match status" value="1"/>
</dbReference>
<dbReference type="Gene3D" id="1.25.40.470">
    <property type="match status" value="2"/>
</dbReference>
<keyword evidence="16" id="KW-1185">Reference proteome</keyword>
<dbReference type="PANTHER" id="PTHR14920">
    <property type="entry name" value="OSMOTIC AVOIDANCE ABNORMAL PROTEIN 1/WD REPEAT MEMBRANE PROTEIN"/>
    <property type="match status" value="1"/>
</dbReference>
<feature type="region of interest" description="Disordered" evidence="10">
    <location>
        <begin position="1363"/>
        <end position="1387"/>
    </location>
</feature>
<dbReference type="GO" id="GO:0035721">
    <property type="term" value="P:intraciliary retrograde transport"/>
    <property type="evidence" value="ECO:0007669"/>
    <property type="project" value="InterPro"/>
</dbReference>
<evidence type="ECO:0000256" key="7">
    <source>
        <dbReference type="ARBA" id="ARBA00023069"/>
    </source>
</evidence>
<protein>
    <recommendedName>
        <fullName evidence="17">WD repeat-containing protein 19</fullName>
    </recommendedName>
</protein>
<name>A0A8J6L2V1_TENMO</name>
<keyword evidence="4" id="KW-0677">Repeat</keyword>
<evidence type="ECO:0000256" key="9">
    <source>
        <dbReference type="ARBA" id="ARBA00023273"/>
    </source>
</evidence>
<dbReference type="GO" id="GO:0030991">
    <property type="term" value="C:intraciliary transport particle A"/>
    <property type="evidence" value="ECO:0007669"/>
    <property type="project" value="TreeGrafter"/>
</dbReference>
<keyword evidence="3" id="KW-0853">WD repeat</keyword>
<dbReference type="GO" id="GO:0060271">
    <property type="term" value="P:cilium assembly"/>
    <property type="evidence" value="ECO:0007669"/>
    <property type="project" value="TreeGrafter"/>
</dbReference>
<evidence type="ECO:0000256" key="5">
    <source>
        <dbReference type="ARBA" id="ARBA00022794"/>
    </source>
</evidence>
<dbReference type="FunFam" id="1.25.40.470:FF:000009">
    <property type="entry name" value="WD repeat-containing protein 19 isoform X1"/>
    <property type="match status" value="1"/>
</dbReference>
<dbReference type="InterPro" id="IPR040379">
    <property type="entry name" value="WDR19/dyf-2"/>
</dbReference>
<evidence type="ECO:0000256" key="1">
    <source>
        <dbReference type="ARBA" id="ARBA00004120"/>
    </source>
</evidence>
<keyword evidence="6" id="KW-0802">TPR repeat</keyword>
<evidence type="ECO:0000256" key="8">
    <source>
        <dbReference type="ARBA" id="ARBA00023212"/>
    </source>
</evidence>
<evidence type="ECO:0000256" key="6">
    <source>
        <dbReference type="ARBA" id="ARBA00022803"/>
    </source>
</evidence>
<dbReference type="Pfam" id="PF24762">
    <property type="entry name" value="TPR_IF140-IFT172"/>
    <property type="match status" value="1"/>
</dbReference>
<dbReference type="GO" id="GO:0005929">
    <property type="term" value="C:cilium"/>
    <property type="evidence" value="ECO:0007669"/>
    <property type="project" value="UniProtKB-ARBA"/>
</dbReference>
<feature type="domain" description="WDR19 WD40 repeat" evidence="11">
    <location>
        <begin position="182"/>
        <end position="471"/>
    </location>
</feature>
<reference evidence="15" key="1">
    <citation type="journal article" date="2020" name="J Insects Food Feed">
        <title>The yellow mealworm (Tenebrio molitor) genome: a resource for the emerging insects as food and feed industry.</title>
        <authorList>
            <person name="Eriksson T."/>
            <person name="Andere A."/>
            <person name="Kelstrup H."/>
            <person name="Emery V."/>
            <person name="Picard C."/>
        </authorList>
    </citation>
    <scope>NUCLEOTIDE SEQUENCE</scope>
    <source>
        <strain evidence="15">Stoneville</strain>
        <tissue evidence="15">Whole head</tissue>
    </source>
</reference>
<evidence type="ECO:0000256" key="10">
    <source>
        <dbReference type="SAM" id="MobiDB-lite"/>
    </source>
</evidence>
<evidence type="ECO:0000259" key="14">
    <source>
        <dbReference type="Pfam" id="PF24762"/>
    </source>
</evidence>
<comment type="subcellular location">
    <subcellularLocation>
        <location evidence="1">Cytoplasm</location>
        <location evidence="1">Cytoskeleton</location>
        <location evidence="1">Cilium basal body</location>
    </subcellularLocation>
</comment>
<feature type="domain" description="IF140/IFT172/WDR19 TPR" evidence="14">
    <location>
        <begin position="501"/>
        <end position="772"/>
    </location>
</feature>
<accession>A0A8J6L2V1</accession>
<evidence type="ECO:0000256" key="4">
    <source>
        <dbReference type="ARBA" id="ARBA00022737"/>
    </source>
</evidence>
<comment type="caution">
    <text evidence="15">The sequence shown here is derived from an EMBL/GenBank/DDBJ whole genome shotgun (WGS) entry which is preliminary data.</text>
</comment>
<gene>
    <name evidence="15" type="ORF">GEV33_013215</name>
</gene>